<proteinExistence type="predicted"/>
<dbReference type="GO" id="GO:0008270">
    <property type="term" value="F:zinc ion binding"/>
    <property type="evidence" value="ECO:0007669"/>
    <property type="project" value="UniProtKB-KW"/>
</dbReference>
<dbReference type="GO" id="GO:0005634">
    <property type="term" value="C:nucleus"/>
    <property type="evidence" value="ECO:0007669"/>
    <property type="project" value="TreeGrafter"/>
</dbReference>
<feature type="domain" description="PWWP" evidence="5">
    <location>
        <begin position="100"/>
        <end position="163"/>
    </location>
</feature>
<feature type="non-terminal residue" evidence="7">
    <location>
        <position position="1"/>
    </location>
</feature>
<comment type="caution">
    <text evidence="7">The sequence shown here is derived from an EMBL/GenBank/DDBJ whole genome shotgun (WGS) entry which is preliminary data.</text>
</comment>
<dbReference type="PANTHER" id="PTHR15999:SF2">
    <property type="entry name" value="ZINC FINGER CW-TYPE PWWP DOMAIN PROTEIN 1"/>
    <property type="match status" value="1"/>
</dbReference>
<evidence type="ECO:0000313" key="8">
    <source>
        <dbReference type="Proteomes" id="UP001497382"/>
    </source>
</evidence>
<keyword evidence="3" id="KW-0862">Zinc</keyword>
<feature type="compositionally biased region" description="Basic and acidic residues" evidence="4">
    <location>
        <begin position="215"/>
        <end position="230"/>
    </location>
</feature>
<dbReference type="InterPro" id="IPR011124">
    <property type="entry name" value="Znf_CW"/>
</dbReference>
<evidence type="ECO:0000256" key="1">
    <source>
        <dbReference type="ARBA" id="ARBA00022723"/>
    </source>
</evidence>
<feature type="region of interest" description="Disordered" evidence="4">
    <location>
        <begin position="210"/>
        <end position="239"/>
    </location>
</feature>
<evidence type="ECO:0000256" key="4">
    <source>
        <dbReference type="SAM" id="MobiDB-lite"/>
    </source>
</evidence>
<name>A0AAV1YV49_9ARAC</name>
<dbReference type="EMBL" id="CAXIEN010000006">
    <property type="protein sequence ID" value="CAL1262724.1"/>
    <property type="molecule type" value="Genomic_DNA"/>
</dbReference>
<dbReference type="SMART" id="SM00293">
    <property type="entry name" value="PWWP"/>
    <property type="match status" value="1"/>
</dbReference>
<dbReference type="SUPFAM" id="SSF63748">
    <property type="entry name" value="Tudor/PWWP/MBT"/>
    <property type="match status" value="1"/>
</dbReference>
<organism evidence="7 8">
    <name type="scientific">Larinioides sclopetarius</name>
    <dbReference type="NCBI Taxonomy" id="280406"/>
    <lineage>
        <taxon>Eukaryota</taxon>
        <taxon>Metazoa</taxon>
        <taxon>Ecdysozoa</taxon>
        <taxon>Arthropoda</taxon>
        <taxon>Chelicerata</taxon>
        <taxon>Arachnida</taxon>
        <taxon>Araneae</taxon>
        <taxon>Araneomorphae</taxon>
        <taxon>Entelegynae</taxon>
        <taxon>Araneoidea</taxon>
        <taxon>Araneidae</taxon>
        <taxon>Larinioides</taxon>
    </lineage>
</organism>
<dbReference type="PROSITE" id="PS50812">
    <property type="entry name" value="PWWP"/>
    <property type="match status" value="1"/>
</dbReference>
<feature type="non-terminal residue" evidence="7">
    <location>
        <position position="311"/>
    </location>
</feature>
<feature type="region of interest" description="Disordered" evidence="4">
    <location>
        <begin position="1"/>
        <end position="21"/>
    </location>
</feature>
<dbReference type="PROSITE" id="PS51050">
    <property type="entry name" value="ZF_CW"/>
    <property type="match status" value="1"/>
</dbReference>
<accession>A0AAV1YV49</accession>
<dbReference type="Proteomes" id="UP001497382">
    <property type="component" value="Unassembled WGS sequence"/>
</dbReference>
<evidence type="ECO:0000256" key="2">
    <source>
        <dbReference type="ARBA" id="ARBA00022771"/>
    </source>
</evidence>
<dbReference type="InterPro" id="IPR042778">
    <property type="entry name" value="ZCWPW1/ZCWPW2"/>
</dbReference>
<dbReference type="InterPro" id="IPR000313">
    <property type="entry name" value="PWWP_dom"/>
</dbReference>
<sequence>GRRSTGSRRINEGASTSKGVSASYEALEREIAELSQVPSPRWIECVKCKKWRLSEQYFEAKEIPDEWECKMWITKDRLKGSCDMPGSTDEPCIEDEPFPEGEIVLAKLRSYDYWPGMIESDPGDMFSSRITHKGSKQYNVTFFGQHPSRQWVFKSNIKKYIKSDPQKVQGKRLKQAIAEGNEAIDTPFSIRIKKYSLVTLRGKKNTKTTVFAGRSENKDASVADGEKEPSTDDQEASPNNIFSFDLRANGMQTQLLSPADDRQASSNSISGFKHLANELQPRFIHQELSLSIDDQQASQESISSFDPRANG</sequence>
<reference evidence="7 8" key="1">
    <citation type="submission" date="2024-04" db="EMBL/GenBank/DDBJ databases">
        <authorList>
            <person name="Rising A."/>
            <person name="Reimegard J."/>
            <person name="Sonavane S."/>
            <person name="Akerstrom W."/>
            <person name="Nylinder S."/>
            <person name="Hedman E."/>
            <person name="Kallberg Y."/>
        </authorList>
    </citation>
    <scope>NUCLEOTIDE SEQUENCE [LARGE SCALE GENOMIC DNA]</scope>
</reference>
<evidence type="ECO:0000256" key="3">
    <source>
        <dbReference type="ARBA" id="ARBA00022833"/>
    </source>
</evidence>
<protein>
    <submittedName>
        <fullName evidence="7">Uncharacterized protein</fullName>
    </submittedName>
</protein>
<dbReference type="Pfam" id="PF00855">
    <property type="entry name" value="PWWP"/>
    <property type="match status" value="1"/>
</dbReference>
<dbReference type="AlphaFoldDB" id="A0AAV1YV49"/>
<dbReference type="Gene3D" id="3.30.40.100">
    <property type="match status" value="1"/>
</dbReference>
<evidence type="ECO:0000259" key="6">
    <source>
        <dbReference type="PROSITE" id="PS51050"/>
    </source>
</evidence>
<feature type="compositionally biased region" description="Polar residues" evidence="4">
    <location>
        <begin position="291"/>
        <end position="304"/>
    </location>
</feature>
<dbReference type="Gene3D" id="2.30.30.140">
    <property type="match status" value="1"/>
</dbReference>
<gene>
    <name evidence="7" type="ORF">LARSCL_LOCUS1159</name>
</gene>
<feature type="domain" description="CW-type" evidence="6">
    <location>
        <begin position="36"/>
        <end position="90"/>
    </location>
</feature>
<evidence type="ECO:0000259" key="5">
    <source>
        <dbReference type="PROSITE" id="PS50812"/>
    </source>
</evidence>
<evidence type="ECO:0000313" key="7">
    <source>
        <dbReference type="EMBL" id="CAL1262724.1"/>
    </source>
</evidence>
<keyword evidence="1" id="KW-0479">Metal-binding</keyword>
<keyword evidence="8" id="KW-1185">Reference proteome</keyword>
<dbReference type="PANTHER" id="PTHR15999">
    <property type="entry name" value="ZINC FINGER CW-TYPE PWWP DOMAIN PROTEIN 1"/>
    <property type="match status" value="1"/>
</dbReference>
<feature type="region of interest" description="Disordered" evidence="4">
    <location>
        <begin position="291"/>
        <end position="311"/>
    </location>
</feature>
<keyword evidence="2" id="KW-0863">Zinc-finger</keyword>